<keyword evidence="3" id="KW-0677">Repeat</keyword>
<keyword evidence="6 8" id="KW-0472">Membrane</keyword>
<proteinExistence type="predicted"/>
<evidence type="ECO:0000256" key="8">
    <source>
        <dbReference type="PROSITE-ProRule" id="PRU01193"/>
    </source>
</evidence>
<gene>
    <name evidence="12" type="ORF">ACFSJ3_01765</name>
</gene>
<dbReference type="InterPro" id="IPR044751">
    <property type="entry name" value="Ion_transp-like_CBS"/>
</dbReference>
<accession>A0ABW4XGR1</accession>
<dbReference type="Pfam" id="PF01595">
    <property type="entry name" value="CNNM"/>
    <property type="match status" value="1"/>
</dbReference>
<evidence type="ECO:0000256" key="1">
    <source>
        <dbReference type="ARBA" id="ARBA00004141"/>
    </source>
</evidence>
<dbReference type="InterPro" id="IPR000644">
    <property type="entry name" value="CBS_dom"/>
</dbReference>
<feature type="domain" description="CNNM transmembrane" evidence="11">
    <location>
        <begin position="1"/>
        <end position="178"/>
    </location>
</feature>
<sequence length="355" mass="39832">MTLLLIYLFIAIGISFICSILEAVLLSITPSYMETALRNEPNKGKALKHVKDNIDHSISSILILNTFAHTMGAAGVGAQAAHVFGAKWETLIAVLLTLAILYLSEIIPKTLGATYWRALAFPSARLIRWLVKLVYPLVWLSAFITRLFSKKDGSGISREEIKAFTALGFKRGVLAQQENQLVDNILTLRDNSTQQILTPRTVVHGFDESMTVNEALAEDMTQRFSRMPVYRDSLDDVIGMVTHRALSDASRAGQGDTGISELVQPIHRVSEQIPVLKLLDLFISRKEHMFLVEDHFGQTAGIVTLEDAIETLLGREIVDETDVTEDMQQLAKTRFRDRLRRKQKIDSDQQVLKEE</sequence>
<feature type="transmembrane region" description="Helical" evidence="9">
    <location>
        <begin position="6"/>
        <end position="28"/>
    </location>
</feature>
<dbReference type="Gene3D" id="3.10.580.10">
    <property type="entry name" value="CBS-domain"/>
    <property type="match status" value="1"/>
</dbReference>
<evidence type="ECO:0000313" key="12">
    <source>
        <dbReference type="EMBL" id="MFD2094695.1"/>
    </source>
</evidence>
<evidence type="ECO:0000256" key="5">
    <source>
        <dbReference type="ARBA" id="ARBA00023122"/>
    </source>
</evidence>
<evidence type="ECO:0000313" key="13">
    <source>
        <dbReference type="Proteomes" id="UP001597380"/>
    </source>
</evidence>
<dbReference type="EMBL" id="JBHUHT010000004">
    <property type="protein sequence ID" value="MFD2094695.1"/>
    <property type="molecule type" value="Genomic_DNA"/>
</dbReference>
<comment type="caution">
    <text evidence="12">The sequence shown here is derived from an EMBL/GenBank/DDBJ whole genome shotgun (WGS) entry which is preliminary data.</text>
</comment>
<keyword evidence="4 8" id="KW-1133">Transmembrane helix</keyword>
<dbReference type="PANTHER" id="PTHR22777:SF4">
    <property type="entry name" value="UPF0053 PROTEIN SLL1254"/>
    <property type="match status" value="1"/>
</dbReference>
<dbReference type="InterPro" id="IPR002550">
    <property type="entry name" value="CNNM"/>
</dbReference>
<dbReference type="InterPro" id="IPR046342">
    <property type="entry name" value="CBS_dom_sf"/>
</dbReference>
<evidence type="ECO:0000256" key="9">
    <source>
        <dbReference type="SAM" id="Phobius"/>
    </source>
</evidence>
<evidence type="ECO:0000256" key="4">
    <source>
        <dbReference type="ARBA" id="ARBA00022989"/>
    </source>
</evidence>
<reference evidence="13" key="1">
    <citation type="journal article" date="2019" name="Int. J. Syst. Evol. Microbiol.">
        <title>The Global Catalogue of Microorganisms (GCM) 10K type strain sequencing project: providing services to taxonomists for standard genome sequencing and annotation.</title>
        <authorList>
            <consortium name="The Broad Institute Genomics Platform"/>
            <consortium name="The Broad Institute Genome Sequencing Center for Infectious Disease"/>
            <person name="Wu L."/>
            <person name="Ma J."/>
        </authorList>
    </citation>
    <scope>NUCLEOTIDE SEQUENCE [LARGE SCALE GENOMIC DNA]</scope>
    <source>
        <strain evidence="13">CGMCC 1.10992</strain>
    </source>
</reference>
<name>A0ABW4XGR1_9GAMM</name>
<keyword evidence="2 8" id="KW-0812">Transmembrane</keyword>
<organism evidence="12 13">
    <name type="scientific">Corallincola platygyrae</name>
    <dbReference type="NCBI Taxonomy" id="1193278"/>
    <lineage>
        <taxon>Bacteria</taxon>
        <taxon>Pseudomonadati</taxon>
        <taxon>Pseudomonadota</taxon>
        <taxon>Gammaproteobacteria</taxon>
        <taxon>Alteromonadales</taxon>
        <taxon>Psychromonadaceae</taxon>
        <taxon>Corallincola</taxon>
    </lineage>
</organism>
<dbReference type="SUPFAM" id="SSF54631">
    <property type="entry name" value="CBS-domain pair"/>
    <property type="match status" value="1"/>
</dbReference>
<evidence type="ECO:0000259" key="11">
    <source>
        <dbReference type="PROSITE" id="PS51846"/>
    </source>
</evidence>
<comment type="subcellular location">
    <subcellularLocation>
        <location evidence="1">Membrane</location>
        <topology evidence="1">Multi-pass membrane protein</topology>
    </subcellularLocation>
</comment>
<feature type="transmembrane region" description="Helical" evidence="9">
    <location>
        <begin position="88"/>
        <end position="107"/>
    </location>
</feature>
<keyword evidence="5 7" id="KW-0129">CBS domain</keyword>
<dbReference type="PROSITE" id="PS51846">
    <property type="entry name" value="CNNM"/>
    <property type="match status" value="1"/>
</dbReference>
<evidence type="ECO:0000256" key="3">
    <source>
        <dbReference type="ARBA" id="ARBA00022737"/>
    </source>
</evidence>
<dbReference type="RefSeq" id="WP_345338865.1">
    <property type="nucleotide sequence ID" value="NZ_BAABLI010000007.1"/>
</dbReference>
<evidence type="ECO:0000256" key="2">
    <source>
        <dbReference type="ARBA" id="ARBA00022692"/>
    </source>
</evidence>
<evidence type="ECO:0000259" key="10">
    <source>
        <dbReference type="PROSITE" id="PS51371"/>
    </source>
</evidence>
<dbReference type="PROSITE" id="PS51371">
    <property type="entry name" value="CBS"/>
    <property type="match status" value="1"/>
</dbReference>
<evidence type="ECO:0000256" key="7">
    <source>
        <dbReference type="PROSITE-ProRule" id="PRU00703"/>
    </source>
</evidence>
<dbReference type="PANTHER" id="PTHR22777">
    <property type="entry name" value="HEMOLYSIN-RELATED"/>
    <property type="match status" value="1"/>
</dbReference>
<feature type="domain" description="CBS" evidence="10">
    <location>
        <begin position="262"/>
        <end position="320"/>
    </location>
</feature>
<keyword evidence="13" id="KW-1185">Reference proteome</keyword>
<dbReference type="Proteomes" id="UP001597380">
    <property type="component" value="Unassembled WGS sequence"/>
</dbReference>
<dbReference type="Pfam" id="PF00571">
    <property type="entry name" value="CBS"/>
    <property type="match status" value="2"/>
</dbReference>
<protein>
    <submittedName>
        <fullName evidence="12">Hemolysin family protein</fullName>
    </submittedName>
</protein>
<evidence type="ECO:0000256" key="6">
    <source>
        <dbReference type="ARBA" id="ARBA00023136"/>
    </source>
</evidence>
<dbReference type="CDD" id="cd04590">
    <property type="entry name" value="CBS_pair_CorC_HlyC_assoc"/>
    <property type="match status" value="1"/>
</dbReference>
<feature type="transmembrane region" description="Helical" evidence="9">
    <location>
        <begin position="127"/>
        <end position="148"/>
    </location>
</feature>